<dbReference type="Proteomes" id="UP000278164">
    <property type="component" value="Unassembled WGS sequence"/>
</dbReference>
<evidence type="ECO:0000313" key="1">
    <source>
        <dbReference type="EMBL" id="RLT72529.1"/>
    </source>
</evidence>
<gene>
    <name evidence="1" type="ORF">D7V78_15315</name>
</gene>
<name>A0A3L7ZLE9_PARDI</name>
<dbReference type="AlphaFoldDB" id="A0A3L7ZLE9"/>
<dbReference type="RefSeq" id="WP_121736935.1">
    <property type="nucleotide sequence ID" value="NZ_QXXG01000038.1"/>
</dbReference>
<protein>
    <submittedName>
        <fullName evidence="1">Uncharacterized protein</fullName>
    </submittedName>
</protein>
<sequence>MKKLKIKKFSASPLRMEEDFGFLKQVQAEAKACFSGSDSESPDEISLLAEGRASSALNASLDVFNGALDGYDTALKESSSIPSASVASNADGERDLAWRGVNAYAKAMTAHPTDATRTAAIEVKALFDKYGDPTSLSQTEESGVLHNLIQDLQALPAEKRTALALDVWIADLEAKEKTFLAAVQQRTSEQSARVAGIVKQSRQKADEAYDSLVETVNALVLLEGEADYATFIDHVNVLIDRQKTVLKTRSTLNAKKAGQTGTPPEETK</sequence>
<dbReference type="OrthoDB" id="1452914at2"/>
<reference evidence="1 2" key="1">
    <citation type="submission" date="2018-09" db="EMBL/GenBank/DDBJ databases">
        <title>Murine metabolic-syndrome-specific gut microbial biobank.</title>
        <authorList>
            <person name="Liu C."/>
        </authorList>
    </citation>
    <scope>NUCLEOTIDE SEQUENCE [LARGE SCALE GENOMIC DNA]</scope>
    <source>
        <strain evidence="1 2">8-P5</strain>
    </source>
</reference>
<proteinExistence type="predicted"/>
<evidence type="ECO:0000313" key="2">
    <source>
        <dbReference type="Proteomes" id="UP000278164"/>
    </source>
</evidence>
<accession>A0A3L7ZLE9</accession>
<comment type="caution">
    <text evidence="1">The sequence shown here is derived from an EMBL/GenBank/DDBJ whole genome shotgun (WGS) entry which is preliminary data.</text>
</comment>
<dbReference type="EMBL" id="RAYI01000034">
    <property type="protein sequence ID" value="RLT72529.1"/>
    <property type="molecule type" value="Genomic_DNA"/>
</dbReference>
<dbReference type="Pfam" id="PF19775">
    <property type="entry name" value="DUF6261"/>
    <property type="match status" value="1"/>
</dbReference>
<organism evidence="1 2">
    <name type="scientific">Parabacteroides distasonis</name>
    <dbReference type="NCBI Taxonomy" id="823"/>
    <lineage>
        <taxon>Bacteria</taxon>
        <taxon>Pseudomonadati</taxon>
        <taxon>Bacteroidota</taxon>
        <taxon>Bacteroidia</taxon>
        <taxon>Bacteroidales</taxon>
        <taxon>Tannerellaceae</taxon>
        <taxon>Parabacteroides</taxon>
    </lineage>
</organism>
<dbReference type="InterPro" id="IPR046228">
    <property type="entry name" value="DUF6261"/>
</dbReference>